<dbReference type="PANTHER" id="PTHR35841">
    <property type="entry name" value="PHOSPHONATES-BINDING PERIPLASMIC PROTEIN"/>
    <property type="match status" value="1"/>
</dbReference>
<comment type="caution">
    <text evidence="1">The sequence shown here is derived from an EMBL/GenBank/DDBJ whole genome shotgun (WGS) entry which is preliminary data.</text>
</comment>
<keyword evidence="2" id="KW-1185">Reference proteome</keyword>
<dbReference type="SUPFAM" id="SSF53850">
    <property type="entry name" value="Periplasmic binding protein-like II"/>
    <property type="match status" value="1"/>
</dbReference>
<accession>A0ABT8RHV2</accession>
<gene>
    <name evidence="1" type="ORF">Q0590_35675</name>
</gene>
<evidence type="ECO:0000313" key="2">
    <source>
        <dbReference type="Proteomes" id="UP001168528"/>
    </source>
</evidence>
<proteinExistence type="predicted"/>
<protein>
    <submittedName>
        <fullName evidence="1">PhnD/SsuA/transferrin family substrate-binding protein</fullName>
    </submittedName>
</protein>
<dbReference type="EMBL" id="JAUKPO010000077">
    <property type="protein sequence ID" value="MDO1451668.1"/>
    <property type="molecule type" value="Genomic_DNA"/>
</dbReference>
<reference evidence="1" key="1">
    <citation type="submission" date="2023-07" db="EMBL/GenBank/DDBJ databases">
        <title>The genome sequence of Rhodocytophaga aerolata KACC 12507.</title>
        <authorList>
            <person name="Zhang X."/>
        </authorList>
    </citation>
    <scope>NUCLEOTIDE SEQUENCE</scope>
    <source>
        <strain evidence="1">KACC 12507</strain>
    </source>
</reference>
<organism evidence="1 2">
    <name type="scientific">Rhodocytophaga aerolata</name>
    <dbReference type="NCBI Taxonomy" id="455078"/>
    <lineage>
        <taxon>Bacteria</taxon>
        <taxon>Pseudomonadati</taxon>
        <taxon>Bacteroidota</taxon>
        <taxon>Cytophagia</taxon>
        <taxon>Cytophagales</taxon>
        <taxon>Rhodocytophagaceae</taxon>
        <taxon>Rhodocytophaga</taxon>
    </lineage>
</organism>
<dbReference type="Gene3D" id="3.40.190.10">
    <property type="entry name" value="Periplasmic binding protein-like II"/>
    <property type="match status" value="2"/>
</dbReference>
<name>A0ABT8RHV2_9BACT</name>
<dbReference type="Pfam" id="PF12974">
    <property type="entry name" value="Phosphonate-bd"/>
    <property type="match status" value="1"/>
</dbReference>
<sequence length="302" mass="33397">MSKTTALFLFLMFFAHLVCGQSLKLATYQYADNNRIANISPLAHHLTEKLGYKVEATSYATVHLLIEAIKNNEVDIALINTFGYLLLESSSGEFPMDPLVALQVKQGTEDNYKTAIVAAYSSPITSLHQIKKYAARSRLMLVNIRSTSGNLVPRLALSSTGLAEAENSFQQVSYGITHRATIDSVAEAKVELAAVGSTEYFSFISKAENSNKIRLLWLSPEIPLGPVLVNKNIPASGREGLINALLQLHESNPQALMYVKDGWSEAKQAEKFIRIDSSYYHPFKKQIGAGVNLEKILKQFLN</sequence>
<evidence type="ECO:0000313" key="1">
    <source>
        <dbReference type="EMBL" id="MDO1451668.1"/>
    </source>
</evidence>
<dbReference type="Proteomes" id="UP001168528">
    <property type="component" value="Unassembled WGS sequence"/>
</dbReference>
<dbReference type="PANTHER" id="PTHR35841:SF1">
    <property type="entry name" value="PHOSPHONATES-BINDING PERIPLASMIC PROTEIN"/>
    <property type="match status" value="1"/>
</dbReference>
<dbReference type="RefSeq" id="WP_302042465.1">
    <property type="nucleotide sequence ID" value="NZ_JAUKPO010000077.1"/>
</dbReference>